<keyword evidence="2" id="KW-0812">Transmembrane</keyword>
<protein>
    <submittedName>
        <fullName evidence="3">Uncharacterized protein</fullName>
    </submittedName>
</protein>
<keyword evidence="2" id="KW-0472">Membrane</keyword>
<evidence type="ECO:0000313" key="4">
    <source>
        <dbReference type="Proteomes" id="UP001375240"/>
    </source>
</evidence>
<dbReference type="EMBL" id="JAVHNQ010000004">
    <property type="protein sequence ID" value="KAK6349465.1"/>
    <property type="molecule type" value="Genomic_DNA"/>
</dbReference>
<gene>
    <name evidence="3" type="ORF">TWF696_005749</name>
</gene>
<feature type="compositionally biased region" description="Low complexity" evidence="1">
    <location>
        <begin position="495"/>
        <end position="506"/>
    </location>
</feature>
<evidence type="ECO:0000313" key="3">
    <source>
        <dbReference type="EMBL" id="KAK6349465.1"/>
    </source>
</evidence>
<dbReference type="AlphaFoldDB" id="A0AAV9V0K5"/>
<comment type="caution">
    <text evidence="3">The sequence shown here is derived from an EMBL/GenBank/DDBJ whole genome shotgun (WGS) entry which is preliminary data.</text>
</comment>
<organism evidence="3 4">
    <name type="scientific">Orbilia brochopaga</name>
    <dbReference type="NCBI Taxonomy" id="3140254"/>
    <lineage>
        <taxon>Eukaryota</taxon>
        <taxon>Fungi</taxon>
        <taxon>Dikarya</taxon>
        <taxon>Ascomycota</taxon>
        <taxon>Pezizomycotina</taxon>
        <taxon>Orbiliomycetes</taxon>
        <taxon>Orbiliales</taxon>
        <taxon>Orbiliaceae</taxon>
        <taxon>Orbilia</taxon>
    </lineage>
</organism>
<keyword evidence="2" id="KW-1133">Transmembrane helix</keyword>
<accession>A0AAV9V0K5</accession>
<feature type="compositionally biased region" description="Polar residues" evidence="1">
    <location>
        <begin position="471"/>
        <end position="485"/>
    </location>
</feature>
<feature type="compositionally biased region" description="Acidic residues" evidence="1">
    <location>
        <begin position="451"/>
        <end position="460"/>
    </location>
</feature>
<reference evidence="3 4" key="1">
    <citation type="submission" date="2019-10" db="EMBL/GenBank/DDBJ databases">
        <authorList>
            <person name="Palmer J.M."/>
        </authorList>
    </citation>
    <scope>NUCLEOTIDE SEQUENCE [LARGE SCALE GENOMIC DNA]</scope>
    <source>
        <strain evidence="3 4">TWF696</strain>
    </source>
</reference>
<feature type="region of interest" description="Disordered" evidence="1">
    <location>
        <begin position="446"/>
        <end position="550"/>
    </location>
</feature>
<feature type="region of interest" description="Disordered" evidence="1">
    <location>
        <begin position="250"/>
        <end position="269"/>
    </location>
</feature>
<feature type="transmembrane region" description="Helical" evidence="2">
    <location>
        <begin position="12"/>
        <end position="36"/>
    </location>
</feature>
<evidence type="ECO:0000256" key="1">
    <source>
        <dbReference type="SAM" id="MobiDB-lite"/>
    </source>
</evidence>
<evidence type="ECO:0000256" key="2">
    <source>
        <dbReference type="SAM" id="Phobius"/>
    </source>
</evidence>
<dbReference type="Proteomes" id="UP001375240">
    <property type="component" value="Unassembled WGS sequence"/>
</dbReference>
<keyword evidence="4" id="KW-1185">Reference proteome</keyword>
<proteinExistence type="predicted"/>
<name>A0AAV9V0K5_9PEZI</name>
<sequence>MPAHFGSTDLPLWQFVGLIFMFSILIGSPIFVCFVYHRRREQEHLQTEIRRAFTIAGTTKTNGGMTLRARHQYQVPGRDHYILPFPHDVTVPPTPRRSASGGSTVPLLTLSSEGGSRNVSGSYTFCQQTHTMSTDAVECERERSYARGLEGRHDVTREVSAASLGGDFAERSGTAAAVAYPEVVHRGPQRRDIGGVGAGGYGTLGHVMHSTYTAAQRAYRNVHRPRLNFWAAWMAPWFRMPARLAAIDEESVGTSRHSRGRNRRETNAGVNTNVDTAAAQRGVNVAVRRDGERGSTVTSTSGYSMNVSYDTPHAFDKVDGSAGYNPSMARSLTRRLLKVGFEAKDGVEDIVVAEEAKNKGLINVWKGCAELKKRAMERRKAEGSGQLFSIPRRKAAGALSDGSIEEEEEGRDGIGELEAARTSIRDFAHAFGKDIVGESATGTVRIHEIDDPADYSEDEDKGSAEVASGTMEASQSLSAKASMSGSVDGRAENKPTCSPTSTSTSTHYGMENDSTPVGTIRGRRTKRNSKSSPGTQKMRMERNTPKNTTSRVAFTYPMYLEVAPGGFTTMSNMESEID</sequence>